<dbReference type="Gene3D" id="2.60.40.10">
    <property type="entry name" value="Immunoglobulins"/>
    <property type="match status" value="20"/>
</dbReference>
<feature type="domain" description="Cadherin" evidence="9">
    <location>
        <begin position="803"/>
        <end position="902"/>
    </location>
</feature>
<evidence type="ECO:0000313" key="10">
    <source>
        <dbReference type="EMBL" id="ANO35008.1"/>
    </source>
</evidence>
<protein>
    <recommendedName>
        <fullName evidence="9">Cadherin domain-containing protein</fullName>
    </recommendedName>
</protein>
<evidence type="ECO:0000256" key="1">
    <source>
        <dbReference type="ARBA" id="ARBA00004370"/>
    </source>
</evidence>
<feature type="region of interest" description="Disordered" evidence="8">
    <location>
        <begin position="1457"/>
        <end position="1477"/>
    </location>
</feature>
<dbReference type="CDD" id="cd11304">
    <property type="entry name" value="Cadherin_repeat"/>
    <property type="match status" value="2"/>
</dbReference>
<evidence type="ECO:0000256" key="5">
    <source>
        <dbReference type="ARBA" id="ARBA00022889"/>
    </source>
</evidence>
<dbReference type="GO" id="GO:0016020">
    <property type="term" value="C:membrane"/>
    <property type="evidence" value="ECO:0007669"/>
    <property type="project" value="UniProtKB-SubCell"/>
</dbReference>
<name>A0AAN0XYL4_9VIBR</name>
<keyword evidence="6" id="KW-1133">Transmembrane helix</keyword>
<feature type="domain" description="Cadherin" evidence="9">
    <location>
        <begin position="3331"/>
        <end position="3430"/>
    </location>
</feature>
<feature type="domain" description="Cadherin" evidence="9">
    <location>
        <begin position="707"/>
        <end position="796"/>
    </location>
</feature>
<feature type="region of interest" description="Disordered" evidence="8">
    <location>
        <begin position="104"/>
        <end position="127"/>
    </location>
</feature>
<dbReference type="PANTHER" id="PTHR24025:SF23">
    <property type="entry name" value="NEURAL-CADHERIN"/>
    <property type="match status" value="1"/>
</dbReference>
<gene>
    <name evidence="10" type="ORF">A6E01_17695</name>
</gene>
<dbReference type="GO" id="GO:0005911">
    <property type="term" value="C:cell-cell junction"/>
    <property type="evidence" value="ECO:0007669"/>
    <property type="project" value="TreeGrafter"/>
</dbReference>
<feature type="domain" description="Cadherin" evidence="9">
    <location>
        <begin position="1117"/>
        <end position="1222"/>
    </location>
</feature>
<feature type="domain" description="Cadherin" evidence="9">
    <location>
        <begin position="373"/>
        <end position="478"/>
    </location>
</feature>
<dbReference type="GO" id="GO:0007156">
    <property type="term" value="P:homophilic cell adhesion via plasma membrane adhesion molecules"/>
    <property type="evidence" value="ECO:0007669"/>
    <property type="project" value="InterPro"/>
</dbReference>
<feature type="domain" description="Cadherin" evidence="9">
    <location>
        <begin position="1223"/>
        <end position="1328"/>
    </location>
</feature>
<dbReference type="InterPro" id="IPR013783">
    <property type="entry name" value="Ig-like_fold"/>
</dbReference>
<evidence type="ECO:0000256" key="2">
    <source>
        <dbReference type="ARBA" id="ARBA00022692"/>
    </source>
</evidence>
<dbReference type="SMART" id="SM00112">
    <property type="entry name" value="CA"/>
    <property type="match status" value="16"/>
</dbReference>
<evidence type="ECO:0000256" key="4">
    <source>
        <dbReference type="ARBA" id="ARBA00022837"/>
    </source>
</evidence>
<dbReference type="KEGG" id="vbr:A6E01_17695"/>
<dbReference type="NCBIfam" id="TIGR01965">
    <property type="entry name" value="VCBS_repeat"/>
    <property type="match status" value="28"/>
</dbReference>
<feature type="domain" description="Cadherin" evidence="9">
    <location>
        <begin position="903"/>
        <end position="1010"/>
    </location>
</feature>
<feature type="domain" description="Cadherin" evidence="9">
    <location>
        <begin position="591"/>
        <end position="690"/>
    </location>
</feature>
<evidence type="ECO:0000256" key="7">
    <source>
        <dbReference type="ARBA" id="ARBA00023136"/>
    </source>
</evidence>
<keyword evidence="5" id="KW-0130">Cell adhesion</keyword>
<dbReference type="InterPro" id="IPR015919">
    <property type="entry name" value="Cadherin-like_sf"/>
</dbReference>
<dbReference type="Pfam" id="PF17892">
    <property type="entry name" value="Cadherin_5"/>
    <property type="match status" value="5"/>
</dbReference>
<dbReference type="InterPro" id="IPR010221">
    <property type="entry name" value="VCBS_dom"/>
</dbReference>
<sequence length="4196" mass="447159">MANEDKTKRVIKDAKKQNEQGRIKKTRQFSIPRTYVPRSVALILPSYHFGGKASEDGVDSEISHTEYVNTPQDQTYSPIETKDNQIVHPEPAPYIAGGDYEPPHHTENTGSHHFTQPHHYGKPVTSTPTNTLGQTNLTPIPTINSHTVEHKDYSYLTPPVVGLPQSGTVVEDTTLAVSGTVDIHSAQKGAPLTFTPDDVHGQYGEFTLNKDTGEWSYALDNSHHQNLAQGEAHTEILHVTATSAAGVSVHQDITVTVQGTNDIPVITSQAQHESTKEDGVLFVNGQVSASDVDHGAVLTYTPDNLLGQYGLFSLNPSTGKWAYTLNNQGDQALAEGEHHTETMLVTVTDEHGATTTQTVTVDVEGTNDRPVITSQPQAGTVKEDDVLAVKGQVTATDVDHGSSLTYTPDNLQGQYGSFSLSSSSGRWIYKLNNNAHQALALGESHTENMLVTVTDEHGAKTTQQVTVTVEGTNDKPVITSLAQTGAVKEDDVLFVRGQVTATDIDHGAVLTYTPDSLQGHYGSFTLNSGAGTWTYKLDNNGHQDLALGEHHTDVMLVTVTDEHGAKVTQEVRVEVTGTNDKPVITSGVQSETVKEDATLFVRGQVVATDVDNHAVLTYTPDNLQGQYGSFTLNKSSGSWAYKLDNAAHQALAEGEHHTETLLVTVTDEHGAKTTQQVTVEVEGTNDRPVIASQAQTGAVKEDATLFVRGQVTATDVDKGAVLTYAPDSLQGQYGSFTLNKNSGTWTYTLDNSAHQELAEGEHHTETLLVTVTDEHGAKATQTVTVDVEGTNDKPVVTSGVQHENVKEDATLFVRGQVTATDADNHAVLTYTPDNLTGQYGAFTLNKSSGAWTYKLDNSAHQALAEGEHHTETLLVTVTDEHGAKTTQTVTVDVEGTNDKPVITSKAQAETVKEDDVLTATGQITASDVDHGAVLTYSAPQTEMTGAYGSFTLNPSSGVWHYKLDNTAHQALAFGETHTETLHVTVTDDKGATTTQSVVVTVEGTNDKPVITSSAQSGSVNEDGTMFTKGQVSASDVDNGAILTYTPDNLQGHYGSFSLNPSSGTWTYTLDNQHHQDLAEGEKHTETLLVTVTDEHGAKTTQQVTVDVTGTNDRPVITSNPQSAGVKEDDVLLARGQVTATDVDKGSVLTYTPDSLQGQYGSFTLNKSSGTWTYTLDNQHHQDLAEGEHHTETMLVTVTDEHGARVTQQVSIDIEGTNDRPKITSHAQTGSVTEDKVLDASGQVIATDVDHGAKLSYTPDSLQGNYGVFTLDKTTGAWHYSLDKAASQVLGDGEHYQEHMLVTVTDEHGAKVTQQVSVDVQGTNDAPVITSHPQAETVKEDDVLLVRGQVTATDSDQHATLQYSATNNLHGQYGTFTLNPSSGGWTYTLDNANQRVQVLAHGETHTETLHVLVTDNNGATTTQDIEVTVKGTNDRPVISLHGSDADSGCVIEEGSTAAGQPITGSATTTGHLTGTDVDSGDTQSWSIINPIGGHAAGGGVYGHLTVNANGQWTYALDNSRTETQALTQGQQVSETFTVRVTDSQGLTAEHQVTVNVTGSNDQAHITGQDSATLTEDTGFNTKDQLHTSGDLAVTDVDSNEDHFKAETINGQYGSLTVDTHGHWHYEANNNQRAIQELKASDSLTDTITVQSADGTTHDVAITINGTNDLPVIANTGDKGNVVEAGSHPDGHRHTSAETGTPSVSGTSSAQETDKGDPAHWAVTNGQGTYGSLVINARTGRWEYTLDNTQNGPADRLHQGEVVTEHFEVTDTDSSGTPVKHTVEITVTGSNDVPVISGTHTGAVTEAGGTANAVAGTPSIAGDLSATDYDNNDGTLTWSVDGATSGTETRVGKFGTFTIDQNGHWHYQLNNSDPDAQKLQQGQNPTETFTVLVTDSSGKPVEQEVTVTVHGTNDDPVLAAYVPQTFAEDSSSHINNHRQFVQLPALTDVDDTHHTFSLERGHPGWVSIDQNGQVRVKTDAGALQHLSVGEHLDQDVVVIVEDDHGGTTKQTLHLTIQGTNDTPRLSVLKIEDRPGHFSHQQSMQSTGNNAHQPQLSVNEDTQLSGKVFFNDVDDQKDSNHPQGDTYTFTTQVKVTDELGHTTTVSAKDAGLTLGDDGHFTFDASAQIYQHLQIGQNAKVDVLVTVTDNHGAHDQQHMHFTVRGQNDNPSVNQVAPLQVDEDNHLRFTLGRDNPSWGHPLLQISDIEQDKLDVFNPTIDPKYGRLVDHGMGRFEFIPASNENADTFPGEVPVVFKIDDNHGGVVTERGYIHVNPVNDAPNARNVGLSSIDEDSSAIHISEGDLLAHTSDIDNQETDLHVTSLQLKTAGAGQLVKDPNGGWLFTPSANWNSHKFGTDVKFSFTVSDGDTSSNIQHGGGGTPSAVATLHVNPLPDPALIVPDNAHPQDLSVTDGSDLVAEGYLTVSDPDKDESHFTATSSIPGTHGFASIDRNGHWHYTLNDKDPAVLALGAGEHMLDKVVFRSIDGTSHTINIDITGKNEAPEVTQVDTIVAVEDGKPVIGKLHVDDKDTTDMLHFSLDKPVPGLIIDPDTGVYTFEPTATFYNHLREGQVEVISAVVSVTDSSGITIKDTIEIRVTGTNDAPEATGVPMPNLYLDDTHGTQVADPKAHFDDQMFLDRATDPDTGDHLSIGRLTATGAGQQLSDIHLHDASVGTLRQDGKGGYDFIPASHFTGPVVIDYTVTDGIASTKMQTSFSVVRHVPLIPGRGTGSDGSQIAPPKAPIDQDKFSQDIYHTTIAEGGDKVTGTVHQVHVSGTHSSHDEVYGANHLMPNAHADGSSAFGFVKLQPNGGWEYHLNQHNSPTDPVNQLAVGETLTETFTVRGPNAAPTTLVVTITGTNDAPQITGVDQHIENAQHQIQQGIDIAEVDTTHVVGQLTVADIDHEDILSLAYHSGAPTDGQGGAIAKEFLDGQGNLAGFSVNAQGEYTFTPDSAHFGSIPPGQTRVFKVPVEVTDGHGGSDTQIVTLTVMGHNRPPVVANSDIHLSSQTEDFGTHTVSAQQLLTLAGASDPDGDTLHVTHLKITDTNGAPVTVRDDGQGNFIFSSKQDQHGDLHFSFEVTDGMHHSQVQKVTATLPVTAVNDKPVASDFKLGSVAESTTAAPTATHVFTESQFLAHVKDPDIATDSDKLHLTGTPTLVTGDQAKGRFEASGNGYRFVPTDPNFHGTVHVTYEVTDSAGATTSALAAIEVTATNDPAVITNPTPDYAQEDIKGSASGKLSITDVDTPTGGAEEHFQANSHIRGQFGYLQLDRDGNWNYVLTRGDKPGVQQLSAIGKLTEHFHITSQDGTKYDLSVEVRGTNDDPVLNAITAINGKEGGNTLSGQIHATDVDTQGSRTIDNPADVLIYETQYTHAGFSLNSATGAYSLDLKDPIFEHLAQGEKETLTVPVTVTDNNGGSSHTRNLVITVTGTNDVPVLDAITQITKNEDDAVVTGQLSAHDVDSDNLQGQHTTYHLQGSQVAGFTLNPDGSYSFDPHAYNALKVGEHKDITIPIIARDNHGDSAPQNLVIHLTGTNDAPTITGTSTATVTDGPSISATTTTAEQLHITDPDSGEAHFIQELNVVPDSTSANPGFQQSAYGHLSITADGNWQYHVDTPDAIKAIPHGETVTETFTVHSADGTQHTVAVTLQGSNEEATIGGTVAGAVTEDSIATATGKLTVTDVDRGEEHFQATTVAGTYGTLDVDRNGEWTYTLNNANQNVQRLGAGVQVTDTIKVQSADGTSQDITVSITGTNDAPTVSHVLTKTLNEDSSLNFRPVMFGFTDTDQGDTLHSISLTSIPDPATEGQLLLNGNPVTSGQTIAKNQISHLVFNPVTNFNGDVHFGYKVSDGHADSAEQTATLHVTPVNDPAQISVAVSALVREDSPMGKTAGDLSISDPDGSSEEVFKAATGLHGQYGELDIDEHGHWGYTMTKQSDAAIQGLKEGETLIDKVTVYSQDGTAYEVEVQISGENDSPTVTPVPGMTEQAGQTHVFSSADFGFKDIDGDALHHITVTSLPDPAVGVLELDDGHGGVSAVAANAPILSSDLDHLRFVPAQGVQSGQLLAFGYTANDGHVDSAPATLSMMLENPAPAPQPSSLSSADEADTNIIENVVVTLDDLATEQPEHTGAQAYLAHVGIVQHNHDGPHSLDTPADLDLIFASSEVIRDEHGVSSSTIMGDDIHDLEHQTHDDFNHHHDLLVEHHY</sequence>
<dbReference type="RefSeq" id="WP_065210881.1">
    <property type="nucleotide sequence ID" value="NZ_CP016178.1"/>
</dbReference>
<feature type="domain" description="Cadherin" evidence="9">
    <location>
        <begin position="1335"/>
        <end position="1437"/>
    </location>
</feature>
<dbReference type="InterPro" id="IPR050971">
    <property type="entry name" value="Cadherin-domain_protein"/>
</dbReference>
<dbReference type="GO" id="GO:0005509">
    <property type="term" value="F:calcium ion binding"/>
    <property type="evidence" value="ECO:0007669"/>
    <property type="project" value="InterPro"/>
</dbReference>
<dbReference type="Pfam" id="PF17803">
    <property type="entry name" value="Cadherin_4"/>
    <property type="match status" value="18"/>
</dbReference>
<keyword evidence="4" id="KW-0106">Calcium</keyword>
<dbReference type="InterPro" id="IPR040853">
    <property type="entry name" value="RapA2_cadherin-like"/>
</dbReference>
<keyword evidence="2" id="KW-0812">Transmembrane</keyword>
<dbReference type="PANTHER" id="PTHR24025">
    <property type="entry name" value="DESMOGLEIN FAMILY MEMBER"/>
    <property type="match status" value="1"/>
</dbReference>
<dbReference type="EMBL" id="CP016178">
    <property type="protein sequence ID" value="ANO35008.1"/>
    <property type="molecule type" value="Genomic_DNA"/>
</dbReference>
<accession>A0AAN0XYL4</accession>
<comment type="subcellular location">
    <subcellularLocation>
        <location evidence="1">Membrane</location>
    </subcellularLocation>
</comment>
<keyword evidence="7" id="KW-0472">Membrane</keyword>
<proteinExistence type="predicted"/>
<evidence type="ECO:0000256" key="3">
    <source>
        <dbReference type="ARBA" id="ARBA00022737"/>
    </source>
</evidence>
<reference evidence="10 11" key="1">
    <citation type="submission" date="2016-06" db="EMBL/GenBank/DDBJ databases">
        <title>Adaptive Radiation by Waves of Gene Transfer Leads to Fine-Scale Resource Partitioning in Marine Microbes.</title>
        <authorList>
            <person name="Hehemann J.-H."/>
            <person name="Arevalo P."/>
            <person name="Datta M.S."/>
            <person name="Yu X."/>
            <person name="Corzett C."/>
            <person name="Henschel A."/>
            <person name="Preheim S.P."/>
            <person name="Timberlake S."/>
            <person name="Alm E.J."/>
            <person name="Polz M.F."/>
        </authorList>
    </citation>
    <scope>NUCLEOTIDE SEQUENCE [LARGE SCALE GENOMIC DNA]</scope>
    <source>
        <strain evidence="10 11">FF50</strain>
    </source>
</reference>
<feature type="region of interest" description="Disordered" evidence="8">
    <location>
        <begin position="1678"/>
        <end position="1722"/>
    </location>
</feature>
<feature type="domain" description="Cadherin" evidence="9">
    <location>
        <begin position="1011"/>
        <end position="1116"/>
    </location>
</feature>
<dbReference type="InterPro" id="IPR002126">
    <property type="entry name" value="Cadherin-like_dom"/>
</dbReference>
<evidence type="ECO:0000256" key="6">
    <source>
        <dbReference type="ARBA" id="ARBA00022989"/>
    </source>
</evidence>
<feature type="compositionally biased region" description="Basic and acidic residues" evidence="8">
    <location>
        <begin position="1685"/>
        <end position="1694"/>
    </location>
</feature>
<feature type="domain" description="Cadherin" evidence="9">
    <location>
        <begin position="3435"/>
        <end position="3533"/>
    </location>
</feature>
<feature type="domain" description="Cadherin" evidence="9">
    <location>
        <begin position="1794"/>
        <end position="1916"/>
    </location>
</feature>
<organism evidence="10 11">
    <name type="scientific">Vibrio breoganii</name>
    <dbReference type="NCBI Taxonomy" id="553239"/>
    <lineage>
        <taxon>Bacteria</taxon>
        <taxon>Pseudomonadati</taxon>
        <taxon>Pseudomonadota</taxon>
        <taxon>Gammaproteobacteria</taxon>
        <taxon>Vibrionales</taxon>
        <taxon>Vibrionaceae</taxon>
        <taxon>Vibrio</taxon>
    </lineage>
</organism>
<evidence type="ECO:0000313" key="11">
    <source>
        <dbReference type="Proteomes" id="UP000092018"/>
    </source>
</evidence>
<keyword evidence="3" id="KW-0677">Repeat</keyword>
<dbReference type="PROSITE" id="PS50268">
    <property type="entry name" value="CADHERIN_2"/>
    <property type="match status" value="13"/>
</dbReference>
<dbReference type="Proteomes" id="UP000092018">
    <property type="component" value="Chromosome 2"/>
</dbReference>
<dbReference type="SUPFAM" id="SSF49313">
    <property type="entry name" value="Cadherin-like"/>
    <property type="match status" value="8"/>
</dbReference>
<feature type="compositionally biased region" description="Polar residues" evidence="8">
    <location>
        <begin position="1461"/>
        <end position="1471"/>
    </location>
</feature>
<feature type="domain" description="Cadherin" evidence="9">
    <location>
        <begin position="273"/>
        <end position="372"/>
    </location>
</feature>
<feature type="compositionally biased region" description="Polar residues" evidence="8">
    <location>
        <begin position="1695"/>
        <end position="1709"/>
    </location>
</feature>
<dbReference type="NCBIfam" id="NF012211">
    <property type="entry name" value="tand_rpt_95"/>
    <property type="match status" value="5"/>
</dbReference>
<feature type="compositionally biased region" description="Basic and acidic residues" evidence="8">
    <location>
        <begin position="1"/>
        <end position="22"/>
    </location>
</feature>
<evidence type="ECO:0000256" key="8">
    <source>
        <dbReference type="SAM" id="MobiDB-lite"/>
    </source>
</evidence>
<feature type="region of interest" description="Disordered" evidence="8">
    <location>
        <begin position="1"/>
        <end position="25"/>
    </location>
</feature>
<evidence type="ECO:0000259" key="9">
    <source>
        <dbReference type="PROSITE" id="PS50268"/>
    </source>
</evidence>
<dbReference type="InterPro" id="IPR041690">
    <property type="entry name" value="Cadherin_5"/>
</dbReference>